<reference evidence="3" key="1">
    <citation type="journal article" date="2014" name="Int. J. Syst. Evol. Microbiol.">
        <title>Complete genome sequence of Corynebacterium casei LMG S-19264T (=DSM 44701T), isolated from a smear-ripened cheese.</title>
        <authorList>
            <consortium name="US DOE Joint Genome Institute (JGI-PGF)"/>
            <person name="Walter F."/>
            <person name="Albersmeier A."/>
            <person name="Kalinowski J."/>
            <person name="Ruckert C."/>
        </authorList>
    </citation>
    <scope>NUCLEOTIDE SEQUENCE</scope>
    <source>
        <strain evidence="3">VKM B-2347</strain>
    </source>
</reference>
<evidence type="ECO:0000256" key="2">
    <source>
        <dbReference type="SAM" id="SignalP"/>
    </source>
</evidence>
<evidence type="ECO:0008006" key="5">
    <source>
        <dbReference type="Google" id="ProtNLM"/>
    </source>
</evidence>
<keyword evidence="4" id="KW-1185">Reference proteome</keyword>
<name>A0A9W6MWE0_9HYPH</name>
<dbReference type="Proteomes" id="UP001143372">
    <property type="component" value="Unassembled WGS sequence"/>
</dbReference>
<evidence type="ECO:0000313" key="3">
    <source>
        <dbReference type="EMBL" id="GLK68727.1"/>
    </source>
</evidence>
<proteinExistence type="predicted"/>
<evidence type="ECO:0000313" key="4">
    <source>
        <dbReference type="Proteomes" id="UP001143372"/>
    </source>
</evidence>
<gene>
    <name evidence="3" type="ORF">GCM10008179_23650</name>
</gene>
<comment type="caution">
    <text evidence="3">The sequence shown here is derived from an EMBL/GenBank/DDBJ whole genome shotgun (WGS) entry which is preliminary data.</text>
</comment>
<feature type="chain" id="PRO_5040939747" description="Protamine-2 (Modular protein)" evidence="2">
    <location>
        <begin position="20"/>
        <end position="112"/>
    </location>
</feature>
<protein>
    <recommendedName>
        <fullName evidence="5">Protamine-2 (Modular protein)</fullName>
    </recommendedName>
</protein>
<feature type="signal peptide" evidence="2">
    <location>
        <begin position="1"/>
        <end position="19"/>
    </location>
</feature>
<feature type="compositionally biased region" description="Basic residues" evidence="1">
    <location>
        <begin position="65"/>
        <end position="81"/>
    </location>
</feature>
<keyword evidence="2" id="KW-0732">Signal</keyword>
<evidence type="ECO:0000256" key="1">
    <source>
        <dbReference type="SAM" id="MobiDB-lite"/>
    </source>
</evidence>
<dbReference type="AlphaFoldDB" id="A0A9W6MWE0"/>
<feature type="region of interest" description="Disordered" evidence="1">
    <location>
        <begin position="26"/>
        <end position="95"/>
    </location>
</feature>
<dbReference type="EMBL" id="BSFI01000008">
    <property type="protein sequence ID" value="GLK68727.1"/>
    <property type="molecule type" value="Genomic_DNA"/>
</dbReference>
<organism evidence="3 4">
    <name type="scientific">Hansschlegelia plantiphila</name>
    <dbReference type="NCBI Taxonomy" id="374655"/>
    <lineage>
        <taxon>Bacteria</taxon>
        <taxon>Pseudomonadati</taxon>
        <taxon>Pseudomonadota</taxon>
        <taxon>Alphaproteobacteria</taxon>
        <taxon>Hyphomicrobiales</taxon>
        <taxon>Methylopilaceae</taxon>
        <taxon>Hansschlegelia</taxon>
    </lineage>
</organism>
<reference evidence="3" key="2">
    <citation type="submission" date="2023-01" db="EMBL/GenBank/DDBJ databases">
        <authorList>
            <person name="Sun Q."/>
            <person name="Evtushenko L."/>
        </authorList>
    </citation>
    <scope>NUCLEOTIDE SEQUENCE</scope>
    <source>
        <strain evidence="3">VKM B-2347</strain>
    </source>
</reference>
<sequence length="112" mass="12108">MDRRSFIFGVFGLAGATLAARLGVSAAQAMPTQRPKTDGGRALDAGGPSAPDGTPAETVRDHRGGGRRSPRAQGRGRRGGGWRRGGERHDYRRHRRCRPYVTGMGTFGSRCW</sequence>
<accession>A0A9W6MWE0</accession>